<organism evidence="1 2">
    <name type="scientific">Sesamum alatum</name>
    <dbReference type="NCBI Taxonomy" id="300844"/>
    <lineage>
        <taxon>Eukaryota</taxon>
        <taxon>Viridiplantae</taxon>
        <taxon>Streptophyta</taxon>
        <taxon>Embryophyta</taxon>
        <taxon>Tracheophyta</taxon>
        <taxon>Spermatophyta</taxon>
        <taxon>Magnoliopsida</taxon>
        <taxon>eudicotyledons</taxon>
        <taxon>Gunneridae</taxon>
        <taxon>Pentapetalae</taxon>
        <taxon>asterids</taxon>
        <taxon>lamiids</taxon>
        <taxon>Lamiales</taxon>
        <taxon>Pedaliaceae</taxon>
        <taxon>Sesamum</taxon>
    </lineage>
</organism>
<dbReference type="EMBL" id="JACGWO010000008">
    <property type="protein sequence ID" value="KAK4422013.1"/>
    <property type="molecule type" value="Genomic_DNA"/>
</dbReference>
<keyword evidence="2" id="KW-1185">Reference proteome</keyword>
<gene>
    <name evidence="1" type="ORF">Salat_2152000</name>
</gene>
<sequence length="302" mass="32545">MDVSTTPTQVILISHQNSNMFLPFLKETSFANHTSCKEGIDSTTSFFFDDLAPPKVFRSCMHNVQPHALSYPHLLQQILKRTVILPSRSTNYRSTLGSLSKRSAFFRSQNSVLNTESEPSTHSNSLSRAQQILGLCALPNCYTACAALPVAVCTRPTGCNRSCTLSVAVHTRLLAITDSAHRLLCSASNQGAPIVIVTPPTARQNFPQSPTTTAGVSEAVAVCPNCCLATAWKLPACLAPTLPRVPISCTLSSRARAQSAWAPVCAPVYLRQSACPLVCQRQSACTPFSLSGWPPSTDRPAR</sequence>
<reference evidence="1" key="2">
    <citation type="journal article" date="2024" name="Plant">
        <title>Genomic evolution and insights into agronomic trait innovations of Sesamum species.</title>
        <authorList>
            <person name="Miao H."/>
            <person name="Wang L."/>
            <person name="Qu L."/>
            <person name="Liu H."/>
            <person name="Sun Y."/>
            <person name="Le M."/>
            <person name="Wang Q."/>
            <person name="Wei S."/>
            <person name="Zheng Y."/>
            <person name="Lin W."/>
            <person name="Duan Y."/>
            <person name="Cao H."/>
            <person name="Xiong S."/>
            <person name="Wang X."/>
            <person name="Wei L."/>
            <person name="Li C."/>
            <person name="Ma Q."/>
            <person name="Ju M."/>
            <person name="Zhao R."/>
            <person name="Li G."/>
            <person name="Mu C."/>
            <person name="Tian Q."/>
            <person name="Mei H."/>
            <person name="Zhang T."/>
            <person name="Gao T."/>
            <person name="Zhang H."/>
        </authorList>
    </citation>
    <scope>NUCLEOTIDE SEQUENCE</scope>
    <source>
        <strain evidence="1">3651</strain>
    </source>
</reference>
<reference evidence="1" key="1">
    <citation type="submission" date="2020-06" db="EMBL/GenBank/DDBJ databases">
        <authorList>
            <person name="Li T."/>
            <person name="Hu X."/>
            <person name="Zhang T."/>
            <person name="Song X."/>
            <person name="Zhang H."/>
            <person name="Dai N."/>
            <person name="Sheng W."/>
            <person name="Hou X."/>
            <person name="Wei L."/>
        </authorList>
    </citation>
    <scope>NUCLEOTIDE SEQUENCE</scope>
    <source>
        <strain evidence="1">3651</strain>
        <tissue evidence="1">Leaf</tissue>
    </source>
</reference>
<dbReference type="AlphaFoldDB" id="A0AAE2CH55"/>
<name>A0AAE2CH55_9LAMI</name>
<protein>
    <submittedName>
        <fullName evidence="1">Uncharacterized protein</fullName>
    </submittedName>
</protein>
<dbReference type="Proteomes" id="UP001293254">
    <property type="component" value="Unassembled WGS sequence"/>
</dbReference>
<accession>A0AAE2CH55</accession>
<proteinExistence type="predicted"/>
<evidence type="ECO:0000313" key="2">
    <source>
        <dbReference type="Proteomes" id="UP001293254"/>
    </source>
</evidence>
<evidence type="ECO:0000313" key="1">
    <source>
        <dbReference type="EMBL" id="KAK4422013.1"/>
    </source>
</evidence>
<comment type="caution">
    <text evidence="1">The sequence shown here is derived from an EMBL/GenBank/DDBJ whole genome shotgun (WGS) entry which is preliminary data.</text>
</comment>